<dbReference type="InterPro" id="IPR003682">
    <property type="entry name" value="rRNA_ssu_MeTfrase_G"/>
</dbReference>
<dbReference type="AlphaFoldDB" id="A0A9D2G0F9"/>
<keyword evidence="2 6" id="KW-0698">rRNA processing</keyword>
<dbReference type="CDD" id="cd02440">
    <property type="entry name" value="AdoMet_MTases"/>
    <property type="match status" value="1"/>
</dbReference>
<feature type="binding site" evidence="6">
    <location>
        <begin position="129"/>
        <end position="130"/>
    </location>
    <ligand>
        <name>S-adenosyl-L-methionine</name>
        <dbReference type="ChEBI" id="CHEBI:59789"/>
    </ligand>
</feature>
<keyword evidence="4 6" id="KW-0808">Transferase</keyword>
<proteinExistence type="inferred from homology"/>
<dbReference type="GO" id="GO:0070043">
    <property type="term" value="F:rRNA (guanine-N7-)-methyltransferase activity"/>
    <property type="evidence" value="ECO:0007669"/>
    <property type="project" value="UniProtKB-UniRule"/>
</dbReference>
<comment type="subcellular location">
    <subcellularLocation>
        <location evidence="6">Cytoplasm</location>
    </subcellularLocation>
</comment>
<comment type="similarity">
    <text evidence="6">Belongs to the methyltransferase superfamily. RNA methyltransferase RsmG family.</text>
</comment>
<organism evidence="7 8">
    <name type="scientific">Candidatus Atopostipes pullistercoris</name>
    <dbReference type="NCBI Taxonomy" id="2838467"/>
    <lineage>
        <taxon>Bacteria</taxon>
        <taxon>Bacillati</taxon>
        <taxon>Bacillota</taxon>
        <taxon>Bacilli</taxon>
        <taxon>Lactobacillales</taxon>
        <taxon>Carnobacteriaceae</taxon>
        <taxon>Atopostipes</taxon>
    </lineage>
</organism>
<dbReference type="SUPFAM" id="SSF53335">
    <property type="entry name" value="S-adenosyl-L-methionine-dependent methyltransferases"/>
    <property type="match status" value="1"/>
</dbReference>
<keyword evidence="1 6" id="KW-0963">Cytoplasm</keyword>
<dbReference type="PANTHER" id="PTHR31760:SF0">
    <property type="entry name" value="S-ADENOSYL-L-METHIONINE-DEPENDENT METHYLTRANSFERASES SUPERFAMILY PROTEIN"/>
    <property type="match status" value="1"/>
</dbReference>
<sequence length="238" mass="27102">MNPETFKQILKQEDYPIDVAKMEQYHRYLLLLQEWNNKINLTAITEEDEVYLKHFYDSLTLARFIDFNQPNLKLCDVGSGAGFPSIPLKILFPEIEITIVDSLKKRIRFLEILVEELALENVHLVHARAEDFGQKDEFRSAFDVVTARAVARLSVLAEFCLPITKEKGIFAAMKGSQGADELEDSKKALKILGGRLQAIETFELPEDAGERSILLINKVKNTPKKYPRQAGTPNKKPL</sequence>
<dbReference type="HAMAP" id="MF_00074">
    <property type="entry name" value="16SrRNA_methyltr_G"/>
    <property type="match status" value="1"/>
</dbReference>
<evidence type="ECO:0000256" key="6">
    <source>
        <dbReference type="HAMAP-Rule" id="MF_00074"/>
    </source>
</evidence>
<dbReference type="GO" id="GO:0005829">
    <property type="term" value="C:cytosol"/>
    <property type="evidence" value="ECO:0007669"/>
    <property type="project" value="TreeGrafter"/>
</dbReference>
<comment type="caution">
    <text evidence="7">The sequence shown here is derived from an EMBL/GenBank/DDBJ whole genome shotgun (WGS) entry which is preliminary data.</text>
</comment>
<dbReference type="NCBIfam" id="TIGR00138">
    <property type="entry name" value="rsmG_gidB"/>
    <property type="match status" value="1"/>
</dbReference>
<name>A0A9D2G0F9_9LACT</name>
<feature type="binding site" evidence="6">
    <location>
        <position position="148"/>
    </location>
    <ligand>
        <name>S-adenosyl-L-methionine</name>
        <dbReference type="ChEBI" id="CHEBI:59789"/>
    </ligand>
</feature>
<dbReference type="Pfam" id="PF02527">
    <property type="entry name" value="GidB"/>
    <property type="match status" value="1"/>
</dbReference>
<comment type="caution">
    <text evidence="6">Lacks conserved residue(s) required for the propagation of feature annotation.</text>
</comment>
<dbReference type="PIRSF" id="PIRSF003078">
    <property type="entry name" value="GidB"/>
    <property type="match status" value="1"/>
</dbReference>
<keyword evidence="5 6" id="KW-0949">S-adenosyl-L-methionine</keyword>
<dbReference type="Gene3D" id="3.40.50.150">
    <property type="entry name" value="Vaccinia Virus protein VP39"/>
    <property type="match status" value="1"/>
</dbReference>
<dbReference type="PANTHER" id="PTHR31760">
    <property type="entry name" value="S-ADENOSYL-L-METHIONINE-DEPENDENT METHYLTRANSFERASES SUPERFAMILY PROTEIN"/>
    <property type="match status" value="1"/>
</dbReference>
<dbReference type="InterPro" id="IPR029063">
    <property type="entry name" value="SAM-dependent_MTases_sf"/>
</dbReference>
<protein>
    <recommendedName>
        <fullName evidence="6">Ribosomal RNA small subunit methyltransferase G</fullName>
        <ecNumber evidence="6">2.1.1.-</ecNumber>
    </recommendedName>
    <alternativeName>
        <fullName evidence="6">16S rRNA 7-methylguanosine methyltransferase</fullName>
        <shortName evidence="6">16S rRNA m7G methyltransferase</shortName>
    </alternativeName>
</protein>
<dbReference type="FunFam" id="3.40.50.150:FF:000041">
    <property type="entry name" value="Ribosomal RNA small subunit methyltransferase G"/>
    <property type="match status" value="1"/>
</dbReference>
<gene>
    <name evidence="6 7" type="primary">rsmG</name>
    <name evidence="7" type="ORF">H9808_03270</name>
</gene>
<evidence type="ECO:0000256" key="1">
    <source>
        <dbReference type="ARBA" id="ARBA00022490"/>
    </source>
</evidence>
<dbReference type="Proteomes" id="UP000824106">
    <property type="component" value="Unassembled WGS sequence"/>
</dbReference>
<evidence type="ECO:0000256" key="4">
    <source>
        <dbReference type="ARBA" id="ARBA00022679"/>
    </source>
</evidence>
<reference evidence="7" key="1">
    <citation type="journal article" date="2021" name="PeerJ">
        <title>Extensive microbial diversity within the chicken gut microbiome revealed by metagenomics and culture.</title>
        <authorList>
            <person name="Gilroy R."/>
            <person name="Ravi A."/>
            <person name="Getino M."/>
            <person name="Pursley I."/>
            <person name="Horton D.L."/>
            <person name="Alikhan N.F."/>
            <person name="Baker D."/>
            <person name="Gharbi K."/>
            <person name="Hall N."/>
            <person name="Watson M."/>
            <person name="Adriaenssens E.M."/>
            <person name="Foster-Nyarko E."/>
            <person name="Jarju S."/>
            <person name="Secka A."/>
            <person name="Antonio M."/>
            <person name="Oren A."/>
            <person name="Chaudhuri R.R."/>
            <person name="La Ragione R."/>
            <person name="Hildebrand F."/>
            <person name="Pallen M.J."/>
        </authorList>
    </citation>
    <scope>NUCLEOTIDE SEQUENCE</scope>
    <source>
        <strain evidence="7">CHK169-4300</strain>
    </source>
</reference>
<evidence type="ECO:0000256" key="5">
    <source>
        <dbReference type="ARBA" id="ARBA00022691"/>
    </source>
</evidence>
<reference evidence="7" key="2">
    <citation type="submission" date="2021-04" db="EMBL/GenBank/DDBJ databases">
        <authorList>
            <person name="Gilroy R."/>
        </authorList>
    </citation>
    <scope>NUCLEOTIDE SEQUENCE</scope>
    <source>
        <strain evidence="7">CHK169-4300</strain>
    </source>
</reference>
<feature type="binding site" evidence="6">
    <location>
        <position position="78"/>
    </location>
    <ligand>
        <name>S-adenosyl-L-methionine</name>
        <dbReference type="ChEBI" id="CHEBI:59789"/>
    </ligand>
</feature>
<evidence type="ECO:0000256" key="3">
    <source>
        <dbReference type="ARBA" id="ARBA00022603"/>
    </source>
</evidence>
<evidence type="ECO:0000313" key="8">
    <source>
        <dbReference type="Proteomes" id="UP000824106"/>
    </source>
</evidence>
<dbReference type="EMBL" id="DXAZ01000045">
    <property type="protein sequence ID" value="HIZ70774.1"/>
    <property type="molecule type" value="Genomic_DNA"/>
</dbReference>
<keyword evidence="3 6" id="KW-0489">Methyltransferase</keyword>
<evidence type="ECO:0000256" key="2">
    <source>
        <dbReference type="ARBA" id="ARBA00022552"/>
    </source>
</evidence>
<dbReference type="EC" id="2.1.1.-" evidence="6"/>
<feature type="binding site" evidence="6">
    <location>
        <position position="83"/>
    </location>
    <ligand>
        <name>S-adenosyl-L-methionine</name>
        <dbReference type="ChEBI" id="CHEBI:59789"/>
    </ligand>
</feature>
<evidence type="ECO:0000313" key="7">
    <source>
        <dbReference type="EMBL" id="HIZ70774.1"/>
    </source>
</evidence>
<accession>A0A9D2G0F9</accession>
<comment type="function">
    <text evidence="6">Specifically methylates the N7 position of a guanine in 16S rRNA.</text>
</comment>